<dbReference type="Pfam" id="PF13439">
    <property type="entry name" value="Glyco_transf_4"/>
    <property type="match status" value="1"/>
</dbReference>
<keyword evidence="1" id="KW-0328">Glycosyltransferase</keyword>
<evidence type="ECO:0000313" key="5">
    <source>
        <dbReference type="Proteomes" id="UP000288711"/>
    </source>
</evidence>
<accession>A0A444BBK1</accession>
<dbReference type="InterPro" id="IPR028098">
    <property type="entry name" value="Glyco_trans_4-like_N"/>
</dbReference>
<dbReference type="SUPFAM" id="SSF53756">
    <property type="entry name" value="UDP-Glycosyltransferase/glycogen phosphorylase"/>
    <property type="match status" value="1"/>
</dbReference>
<dbReference type="Gene3D" id="3.40.50.2000">
    <property type="entry name" value="Glycogen Phosphorylase B"/>
    <property type="match status" value="2"/>
</dbReference>
<dbReference type="PANTHER" id="PTHR12526">
    <property type="entry name" value="GLYCOSYLTRANSFERASE"/>
    <property type="match status" value="1"/>
</dbReference>
<reference evidence="4 5" key="1">
    <citation type="journal article" date="2009" name="Int. J. Syst. Evol. Microbiol.">
        <title>Janibacter hoylei sp. nov., Bacillus isronensis sp. nov. and Bacillus aryabhattai sp. nov., isolated from cryotubes used for collecting air from the upper atmosphere.</title>
        <authorList>
            <person name="Shivaji S."/>
            <person name="Chaturvedi P."/>
            <person name="Begum Z."/>
            <person name="Pindi P.K."/>
            <person name="Manorama R."/>
            <person name="Padmanaban D.A."/>
            <person name="Shouche Y.S."/>
            <person name="Pawar S."/>
            <person name="Vaishampayan P."/>
            <person name="Dutt C.B."/>
            <person name="Datta G.N."/>
            <person name="Manchanda R.K."/>
            <person name="Rao U.R."/>
            <person name="Bhargava P.M."/>
            <person name="Narlikar J.V."/>
        </authorList>
    </citation>
    <scope>NUCLEOTIDE SEQUENCE [LARGE SCALE GENOMIC DNA]</scope>
    <source>
        <strain evidence="4 5">PVAS-1</strain>
    </source>
</reference>
<evidence type="ECO:0000313" key="4">
    <source>
        <dbReference type="EMBL" id="RWU85807.1"/>
    </source>
</evidence>
<organism evidence="4 5">
    <name type="scientific">Janibacter hoylei PVAS-1</name>
    <dbReference type="NCBI Taxonomy" id="1210046"/>
    <lineage>
        <taxon>Bacteria</taxon>
        <taxon>Bacillati</taxon>
        <taxon>Actinomycetota</taxon>
        <taxon>Actinomycetes</taxon>
        <taxon>Micrococcales</taxon>
        <taxon>Intrasporangiaceae</taxon>
        <taxon>Janibacter</taxon>
    </lineage>
</organism>
<dbReference type="RefSeq" id="WP_128276798.1">
    <property type="nucleotide sequence ID" value="NZ_PIPF01000001.1"/>
</dbReference>
<dbReference type="EMBL" id="PIPF01000001">
    <property type="protein sequence ID" value="RWU85807.1"/>
    <property type="molecule type" value="Genomic_DNA"/>
</dbReference>
<dbReference type="AlphaFoldDB" id="A0A444BBK1"/>
<keyword evidence="2 4" id="KW-0808">Transferase</keyword>
<feature type="domain" description="Glycosyltransferase subfamily 4-like N-terminal" evidence="3">
    <location>
        <begin position="31"/>
        <end position="195"/>
    </location>
</feature>
<dbReference type="CDD" id="cd03801">
    <property type="entry name" value="GT4_PimA-like"/>
    <property type="match status" value="1"/>
</dbReference>
<dbReference type="Pfam" id="PF13692">
    <property type="entry name" value="Glyco_trans_1_4"/>
    <property type="match status" value="1"/>
</dbReference>
<name>A0A444BBK1_9MICO</name>
<evidence type="ECO:0000256" key="2">
    <source>
        <dbReference type="ARBA" id="ARBA00022679"/>
    </source>
</evidence>
<proteinExistence type="predicted"/>
<dbReference type="Proteomes" id="UP000288711">
    <property type="component" value="Unassembled WGS sequence"/>
</dbReference>
<evidence type="ECO:0000259" key="3">
    <source>
        <dbReference type="Pfam" id="PF13439"/>
    </source>
</evidence>
<dbReference type="GO" id="GO:0016757">
    <property type="term" value="F:glycosyltransferase activity"/>
    <property type="evidence" value="ECO:0007669"/>
    <property type="project" value="UniProtKB-KW"/>
</dbReference>
<comment type="caution">
    <text evidence="4">The sequence shown here is derived from an EMBL/GenBank/DDBJ whole genome shotgun (WGS) entry which is preliminary data.</text>
</comment>
<evidence type="ECO:0000256" key="1">
    <source>
        <dbReference type="ARBA" id="ARBA00022676"/>
    </source>
</evidence>
<dbReference type="PANTHER" id="PTHR12526:SF510">
    <property type="entry name" value="D-INOSITOL 3-PHOSPHATE GLYCOSYLTRANSFERASE"/>
    <property type="match status" value="1"/>
</dbReference>
<sequence length="645" mass="69255">MSAHHAPDPDGRPGDASLKIAVVGPTHPYKGGVASHTTTLAHELEDAGHDVTLVSWSHLYPSFFYPGEQSVPSAGDPDVEPFPRTVRALSWARPDSLVRAGRRLCDVDLIIVVHVIPPVVPLHLTLLRAAGVGRTAMTGRGPRSVVIAHNVLPHEPHPGDAALMRTFFRRVDAVVVHSAEQSRLARELDAEHVVVTDLPPHLPGGDPVERREHRGPARLLALGLVRGYKGIDVLMRAMLRVPGVTLTVAGEIWGDAGDEIRRLAEHRDLRDRVEIHSGYVPADRIAPLLAQHDVLSLTYRSATASQNVLLAHQHGLAVLASDVGTFGDQVHDGVDGYLVPPEDEDAIVEVLERLTDPDEVDRIRRGVTAPDLHAPWARYVGSLEALSAAGIGADPTARTVPRRRSRLGRVADRAEDLVGFARAARASRRPRIDLGPGDFPTWVRPTDALVHDDDATRARELARELGLPREGDEIAEWAALGALEVLLGLRDGDRREALVVDASGSGSPFGRWARSVGYAPVEVELTGARSSMSLLTVDTATLDLVTRLHPDDASAADVDETLTQAGWALRSGGLLCLTLPVGGVGQDVVGGPADLQAVVARAADAGFDLVGDVDGDITSRVRHASRVSHDPDAAHALVRLTFRRR</sequence>
<gene>
    <name evidence="4" type="ORF">CWN80_02265</name>
</gene>
<keyword evidence="5" id="KW-1185">Reference proteome</keyword>
<protein>
    <submittedName>
        <fullName evidence="4">Glycosyl transferase</fullName>
    </submittedName>
</protein>